<protein>
    <submittedName>
        <fullName evidence="2">Multidrug efflux pump subunit AcrA (Membrane-fusion protein)</fullName>
    </submittedName>
</protein>
<sequence length="360" mass="40592">MQNLKISILFLLCLSCNQEREKIFPQRTKLTSSVYASATIQPDSLYQVFAVVAGILDDNLVEEGDLVEKGDAILQINNRAPKLNAENAYLSLQQSKENVQGNAAILKDIEDEIYATRLRFKNDSINFSRQKRLWEQNIGSKAEFDARKLAYELSENQLKQQNAKYVRTKYDLETKMAQAKNSYSSSKIITDDYTVNSKIKGRVYALFKEPGELVNTLEPLGTIGSATNFKIVMLIDEVDIIKIKIDQLTLITLDAYPKEVFTAKVSKIYPQKDERSQTFTIEARFTESPAILYPGLAGEGNIVIAEKEDALTIPIEYLIEGDKVETEEGLVNVEVGFQNLERVEIVSGITENTLLLKPKE</sequence>
<dbReference type="Proteomes" id="UP000198990">
    <property type="component" value="Unassembled WGS sequence"/>
</dbReference>
<proteinExistence type="predicted"/>
<dbReference type="EMBL" id="FNZN01000001">
    <property type="protein sequence ID" value="SEK27932.1"/>
    <property type="molecule type" value="Genomic_DNA"/>
</dbReference>
<dbReference type="Gene3D" id="2.40.30.170">
    <property type="match status" value="1"/>
</dbReference>
<keyword evidence="3" id="KW-1185">Reference proteome</keyword>
<dbReference type="GO" id="GO:1990281">
    <property type="term" value="C:efflux pump complex"/>
    <property type="evidence" value="ECO:0007669"/>
    <property type="project" value="TreeGrafter"/>
</dbReference>
<dbReference type="OrthoDB" id="869610at2"/>
<dbReference type="Pfam" id="PF25954">
    <property type="entry name" value="Beta-barrel_RND_2"/>
    <property type="match status" value="1"/>
</dbReference>
<dbReference type="GO" id="GO:0015562">
    <property type="term" value="F:efflux transmembrane transporter activity"/>
    <property type="evidence" value="ECO:0007669"/>
    <property type="project" value="TreeGrafter"/>
</dbReference>
<dbReference type="Gene3D" id="2.40.50.100">
    <property type="match status" value="1"/>
</dbReference>
<dbReference type="RefSeq" id="WP_091618833.1">
    <property type="nucleotide sequence ID" value="NZ_FNZN01000001.1"/>
</dbReference>
<evidence type="ECO:0000259" key="1">
    <source>
        <dbReference type="Pfam" id="PF25954"/>
    </source>
</evidence>
<feature type="domain" description="CusB-like beta-barrel" evidence="1">
    <location>
        <begin position="237"/>
        <end position="298"/>
    </location>
</feature>
<dbReference type="SUPFAM" id="SSF111369">
    <property type="entry name" value="HlyD-like secretion proteins"/>
    <property type="match status" value="1"/>
</dbReference>
<organism evidence="2 3">
    <name type="scientific">Maribacter orientalis</name>
    <dbReference type="NCBI Taxonomy" id="228957"/>
    <lineage>
        <taxon>Bacteria</taxon>
        <taxon>Pseudomonadati</taxon>
        <taxon>Bacteroidota</taxon>
        <taxon>Flavobacteriia</taxon>
        <taxon>Flavobacteriales</taxon>
        <taxon>Flavobacteriaceae</taxon>
        <taxon>Maribacter</taxon>
    </lineage>
</organism>
<gene>
    <name evidence="2" type="ORF">SAMN04488008_101190</name>
</gene>
<dbReference type="PANTHER" id="PTHR30469">
    <property type="entry name" value="MULTIDRUG RESISTANCE PROTEIN MDTA"/>
    <property type="match status" value="1"/>
</dbReference>
<name>A0A1H7FTV5_9FLAO</name>
<reference evidence="3" key="1">
    <citation type="submission" date="2016-10" db="EMBL/GenBank/DDBJ databases">
        <authorList>
            <person name="Varghese N."/>
            <person name="Submissions S."/>
        </authorList>
    </citation>
    <scope>NUCLEOTIDE SEQUENCE [LARGE SCALE GENOMIC DNA]</scope>
    <source>
        <strain evidence="3">DSM 16471</strain>
    </source>
</reference>
<dbReference type="STRING" id="228957.SAMN04488008_101190"/>
<accession>A0A1H7FTV5</accession>
<dbReference type="InterPro" id="IPR058792">
    <property type="entry name" value="Beta-barrel_RND_2"/>
</dbReference>
<dbReference type="PANTHER" id="PTHR30469:SF33">
    <property type="entry name" value="SLR1207 PROTEIN"/>
    <property type="match status" value="1"/>
</dbReference>
<dbReference type="AlphaFoldDB" id="A0A1H7FTV5"/>
<evidence type="ECO:0000313" key="3">
    <source>
        <dbReference type="Proteomes" id="UP000198990"/>
    </source>
</evidence>
<evidence type="ECO:0000313" key="2">
    <source>
        <dbReference type="EMBL" id="SEK27932.1"/>
    </source>
</evidence>